<organism evidence="2 3">
    <name type="scientific">Mobiluncus mulieris</name>
    <dbReference type="NCBI Taxonomy" id="2052"/>
    <lineage>
        <taxon>Bacteria</taxon>
        <taxon>Bacillati</taxon>
        <taxon>Actinomycetota</taxon>
        <taxon>Actinomycetes</taxon>
        <taxon>Actinomycetales</taxon>
        <taxon>Actinomycetaceae</taxon>
        <taxon>Mobiluncus</taxon>
    </lineage>
</organism>
<proteinExistence type="predicted"/>
<dbReference type="EMBL" id="VSZY01000021">
    <property type="protein sequence ID" value="MCU9969642.1"/>
    <property type="molecule type" value="Genomic_DNA"/>
</dbReference>
<accession>A0ABD4TXM9</accession>
<sequence length="251" mass="28376">MYDRLVEEHGFEGSYSSVQRWVKHWRLEHRAAGEGYTELVWAPGVAQVDYGQAVAHIAGESQVVHILVVSFPFSNARFVVCSPGENAQCVCAGLRAIFEHIGRVPRRLVFDNATGVGHRRRDGRVTETRVFELFRLHYGCEIRFTNPYSGNEKGNVENAVGFLRRNFMVPLTHTESLAGLSKSMLEKCDRLLANKHYRKGETIRELFTQDLQACRRLPGVGFVPVVWETRLADKVGRVSNSLCKLVELKGC</sequence>
<dbReference type="Gene3D" id="3.30.420.10">
    <property type="entry name" value="Ribonuclease H-like superfamily/Ribonuclease H"/>
    <property type="match status" value="1"/>
</dbReference>
<comment type="caution">
    <text evidence="2">The sequence shown here is derived from an EMBL/GenBank/DDBJ whole genome shotgun (WGS) entry which is preliminary data.</text>
</comment>
<dbReference type="InterPro" id="IPR012337">
    <property type="entry name" value="RNaseH-like_sf"/>
</dbReference>
<dbReference type="AlphaFoldDB" id="A0ABD4TXM9"/>
<dbReference type="Proteomes" id="UP001209486">
    <property type="component" value="Unassembled WGS sequence"/>
</dbReference>
<gene>
    <name evidence="2" type="ORF">FYZ43_09650</name>
</gene>
<evidence type="ECO:0000313" key="3">
    <source>
        <dbReference type="Proteomes" id="UP001209486"/>
    </source>
</evidence>
<evidence type="ECO:0000259" key="1">
    <source>
        <dbReference type="PROSITE" id="PS50994"/>
    </source>
</evidence>
<dbReference type="InterPro" id="IPR036397">
    <property type="entry name" value="RNaseH_sf"/>
</dbReference>
<dbReference type="PROSITE" id="PS50994">
    <property type="entry name" value="INTEGRASE"/>
    <property type="match status" value="1"/>
</dbReference>
<reference evidence="2 3" key="1">
    <citation type="submission" date="2019-08" db="EMBL/GenBank/DDBJ databases">
        <title>Comparison of rpoB and gyrB Sequences from Mobiluncus Species and Development of a Multiplex PCR Method for Clinical Detection of Mobiluncus curtisii and Mobiluncus mulieris.</title>
        <authorList>
            <person name="Yang L."/>
            <person name="Shen Y."/>
            <person name="Xu G."/>
            <person name="Shu L.-B."/>
            <person name="Hu J."/>
            <person name="Zhang R."/>
            <person name="Wang Y."/>
            <person name="Zhou H.-W."/>
            <person name="Zhang X."/>
        </authorList>
    </citation>
    <scope>NUCLEOTIDE SEQUENCE [LARGE SCALE GENOMIC DNA]</scope>
    <source>
        <strain evidence="2 3">M26</strain>
    </source>
</reference>
<dbReference type="NCBIfam" id="NF033546">
    <property type="entry name" value="transpos_IS21"/>
    <property type="match status" value="1"/>
</dbReference>
<feature type="domain" description="Integrase catalytic" evidence="1">
    <location>
        <begin position="39"/>
        <end position="211"/>
    </location>
</feature>
<name>A0ABD4TXM9_9ACTO</name>
<dbReference type="PANTHER" id="PTHR35004">
    <property type="entry name" value="TRANSPOSASE RV3428C-RELATED"/>
    <property type="match status" value="1"/>
</dbReference>
<dbReference type="SUPFAM" id="SSF53098">
    <property type="entry name" value="Ribonuclease H-like"/>
    <property type="match status" value="1"/>
</dbReference>
<evidence type="ECO:0000313" key="2">
    <source>
        <dbReference type="EMBL" id="MCU9969642.1"/>
    </source>
</evidence>
<dbReference type="InterPro" id="IPR001584">
    <property type="entry name" value="Integrase_cat-core"/>
</dbReference>
<protein>
    <submittedName>
        <fullName evidence="2">IS21 family transposase</fullName>
    </submittedName>
</protein>
<dbReference type="PANTHER" id="PTHR35004:SF7">
    <property type="entry name" value="INTEGRASE PROTEIN"/>
    <property type="match status" value="1"/>
</dbReference>
<dbReference type="RefSeq" id="WP_114991154.1">
    <property type="nucleotide sequence ID" value="NZ_JABCUU010000022.1"/>
</dbReference>